<dbReference type="SMART" id="SM00382">
    <property type="entry name" value="AAA"/>
    <property type="match status" value="1"/>
</dbReference>
<dbReference type="GO" id="GO:0006355">
    <property type="term" value="P:regulation of DNA-templated transcription"/>
    <property type="evidence" value="ECO:0007669"/>
    <property type="project" value="InterPro"/>
</dbReference>
<dbReference type="Pfam" id="PF25601">
    <property type="entry name" value="AAA_lid_14"/>
    <property type="match status" value="1"/>
</dbReference>
<keyword evidence="2" id="KW-0067">ATP-binding</keyword>
<dbReference type="EMBL" id="CP013187">
    <property type="protein sequence ID" value="ALO43022.1"/>
    <property type="molecule type" value="Genomic_DNA"/>
</dbReference>
<dbReference type="SUPFAM" id="SSF46689">
    <property type="entry name" value="Homeodomain-like"/>
    <property type="match status" value="1"/>
</dbReference>
<evidence type="ECO:0000256" key="5">
    <source>
        <dbReference type="ARBA" id="ARBA00023163"/>
    </source>
</evidence>
<dbReference type="GO" id="GO:0043565">
    <property type="term" value="F:sequence-specific DNA binding"/>
    <property type="evidence" value="ECO:0007669"/>
    <property type="project" value="InterPro"/>
</dbReference>
<dbReference type="FunFam" id="3.40.50.300:FF:000006">
    <property type="entry name" value="DNA-binding transcriptional regulator NtrC"/>
    <property type="match status" value="1"/>
</dbReference>
<name>A0A0S2K4K7_9GAMM</name>
<dbReference type="RefSeq" id="WP_058030715.1">
    <property type="nucleotide sequence ID" value="NZ_CP013187.1"/>
</dbReference>
<dbReference type="InterPro" id="IPR058031">
    <property type="entry name" value="AAA_lid_NorR"/>
</dbReference>
<dbReference type="Proteomes" id="UP000061457">
    <property type="component" value="Chromosome I"/>
</dbReference>
<dbReference type="KEGG" id="pphe:PP2015_2532"/>
<dbReference type="Gene3D" id="3.40.50.300">
    <property type="entry name" value="P-loop containing nucleotide triphosphate hydrolases"/>
    <property type="match status" value="1"/>
</dbReference>
<dbReference type="OrthoDB" id="9804019at2"/>
<dbReference type="NCBIfam" id="TIGR02974">
    <property type="entry name" value="phageshock_pspF"/>
    <property type="match status" value="1"/>
</dbReference>
<dbReference type="InterPro" id="IPR025943">
    <property type="entry name" value="Sigma_54_int_dom_ATP-bd_2"/>
</dbReference>
<dbReference type="Gene3D" id="1.10.8.60">
    <property type="match status" value="1"/>
</dbReference>
<dbReference type="PANTHER" id="PTHR32071">
    <property type="entry name" value="TRANSCRIPTIONAL REGULATORY PROTEIN"/>
    <property type="match status" value="1"/>
</dbReference>
<accession>A0A0S2K4K7</accession>
<organism evidence="7 8">
    <name type="scientific">Pseudoalteromonas phenolica</name>
    <dbReference type="NCBI Taxonomy" id="161398"/>
    <lineage>
        <taxon>Bacteria</taxon>
        <taxon>Pseudomonadati</taxon>
        <taxon>Pseudomonadota</taxon>
        <taxon>Gammaproteobacteria</taxon>
        <taxon>Alteromonadales</taxon>
        <taxon>Pseudoalteromonadaceae</taxon>
        <taxon>Pseudoalteromonas</taxon>
    </lineage>
</organism>
<dbReference type="PROSITE" id="PS00688">
    <property type="entry name" value="SIGMA54_INTERACT_3"/>
    <property type="match status" value="1"/>
</dbReference>
<keyword evidence="3" id="KW-0805">Transcription regulation</keyword>
<dbReference type="PRINTS" id="PR01590">
    <property type="entry name" value="HTHFIS"/>
</dbReference>
<dbReference type="AlphaFoldDB" id="A0A0S2K4K7"/>
<evidence type="ECO:0000256" key="4">
    <source>
        <dbReference type="ARBA" id="ARBA00023125"/>
    </source>
</evidence>
<evidence type="ECO:0000259" key="6">
    <source>
        <dbReference type="PROSITE" id="PS50045"/>
    </source>
</evidence>
<dbReference type="Gene3D" id="1.10.10.60">
    <property type="entry name" value="Homeodomain-like"/>
    <property type="match status" value="1"/>
</dbReference>
<dbReference type="PROSITE" id="PS50045">
    <property type="entry name" value="SIGMA54_INTERACT_4"/>
    <property type="match status" value="1"/>
</dbReference>
<feature type="domain" description="Sigma-54 factor interaction" evidence="6">
    <location>
        <begin position="10"/>
        <end position="240"/>
    </location>
</feature>
<dbReference type="PANTHER" id="PTHR32071:SF38">
    <property type="entry name" value="PSP OPERON TRANSCRIPTIONAL ACTIVATOR"/>
    <property type="match status" value="1"/>
</dbReference>
<dbReference type="Pfam" id="PF02954">
    <property type="entry name" value="HTH_8"/>
    <property type="match status" value="1"/>
</dbReference>
<dbReference type="InterPro" id="IPR003593">
    <property type="entry name" value="AAA+_ATPase"/>
</dbReference>
<keyword evidence="1" id="KW-0547">Nucleotide-binding</keyword>
<keyword evidence="4" id="KW-0238">DNA-binding</keyword>
<keyword evidence="8" id="KW-1185">Reference proteome</keyword>
<dbReference type="CDD" id="cd00009">
    <property type="entry name" value="AAA"/>
    <property type="match status" value="1"/>
</dbReference>
<dbReference type="STRING" id="161398.PP2015_2532"/>
<proteinExistence type="predicted"/>
<sequence>MSQFRQQDNLLGQSDSFLAVLDKVSQLAPLDKPVLIIGERGTGKELIAARLHYLSERWDQNYVKLNCAALNENLLESELFGHESGAFTGASKRHEGRFERANGGTLFLDELANTSAMVQEKLLRVIEYGEFERVGGKSTVKVDTRLVCATNEDLPTLADNGEFRHDLLDRLAFDVITLPPLRARREDIVLLAEQFAINMARDLDWALFSGFTKKAMDKLLDYDWPGNIRELKNVVERSLYRHGSEQLPVHEIIFDPFESPYRPAQRIKAPTNIERAPELITPAAAEISATTVIEQTKQAENNFSFPCDLKTLSNDYEIELLKKALEHSQFNQKKTAQMLSLTYHQLRGYLKKYNLLDQKQEA</sequence>
<dbReference type="PROSITE" id="PS00676">
    <property type="entry name" value="SIGMA54_INTERACT_2"/>
    <property type="match status" value="1"/>
</dbReference>
<dbReference type="GO" id="GO:0005524">
    <property type="term" value="F:ATP binding"/>
    <property type="evidence" value="ECO:0007669"/>
    <property type="project" value="UniProtKB-KW"/>
</dbReference>
<evidence type="ECO:0000256" key="1">
    <source>
        <dbReference type="ARBA" id="ARBA00022741"/>
    </source>
</evidence>
<dbReference type="PATRIC" id="fig|161398.10.peg.2586"/>
<dbReference type="Pfam" id="PF00158">
    <property type="entry name" value="Sigma54_activat"/>
    <property type="match status" value="1"/>
</dbReference>
<dbReference type="InterPro" id="IPR027417">
    <property type="entry name" value="P-loop_NTPase"/>
</dbReference>
<reference evidence="8" key="1">
    <citation type="submission" date="2015-11" db="EMBL/GenBank/DDBJ databases">
        <authorList>
            <person name="Kim K.M."/>
        </authorList>
    </citation>
    <scope>NUCLEOTIDE SEQUENCE [LARGE SCALE GENOMIC DNA]</scope>
    <source>
        <strain evidence="8">KCTC 12086</strain>
    </source>
</reference>
<dbReference type="InterPro" id="IPR009057">
    <property type="entry name" value="Homeodomain-like_sf"/>
</dbReference>
<dbReference type="InterPro" id="IPR014317">
    <property type="entry name" value="Transcription_activator_PspF"/>
</dbReference>
<protein>
    <submittedName>
        <fullName evidence="7">Psp operon transcriptional activator PspF</fullName>
    </submittedName>
</protein>
<keyword evidence="5" id="KW-0804">Transcription</keyword>
<evidence type="ECO:0000256" key="3">
    <source>
        <dbReference type="ARBA" id="ARBA00023015"/>
    </source>
</evidence>
<evidence type="ECO:0000313" key="8">
    <source>
        <dbReference type="Proteomes" id="UP000061457"/>
    </source>
</evidence>
<dbReference type="SUPFAM" id="SSF52540">
    <property type="entry name" value="P-loop containing nucleoside triphosphate hydrolases"/>
    <property type="match status" value="1"/>
</dbReference>
<evidence type="ECO:0000313" key="7">
    <source>
        <dbReference type="EMBL" id="ALO43022.1"/>
    </source>
</evidence>
<evidence type="ECO:0000256" key="2">
    <source>
        <dbReference type="ARBA" id="ARBA00022840"/>
    </source>
</evidence>
<dbReference type="InterPro" id="IPR002197">
    <property type="entry name" value="HTH_Fis"/>
</dbReference>
<dbReference type="InterPro" id="IPR025944">
    <property type="entry name" value="Sigma_54_int_dom_CS"/>
</dbReference>
<dbReference type="InterPro" id="IPR002078">
    <property type="entry name" value="Sigma_54_int"/>
</dbReference>
<gene>
    <name evidence="7" type="ORF">PP2015_2532</name>
</gene>